<sequence>MERRKLMGIGAGLAVLPAWWALHQVTKEAKRDWRTDTAPLERAFPLLGVLTDAKWVSSRDNDRDIPSPELVISGFARLAPGKLAELAAAHAFVSEEPADDFSSWFEKPLRGEGPENPQWIRSHGLDRDGNGYSTSLWFDRRSDTVRFRALNPYG</sequence>
<evidence type="ECO:0000313" key="2">
    <source>
        <dbReference type="Proteomes" id="UP001596915"/>
    </source>
</evidence>
<protein>
    <submittedName>
        <fullName evidence="1">Uncharacterized protein</fullName>
    </submittedName>
</protein>
<proteinExistence type="predicted"/>
<reference evidence="2" key="1">
    <citation type="journal article" date="2019" name="Int. J. Syst. Evol. Microbiol.">
        <title>The Global Catalogue of Microorganisms (GCM) 10K type strain sequencing project: providing services to taxonomists for standard genome sequencing and annotation.</title>
        <authorList>
            <consortium name="The Broad Institute Genomics Platform"/>
            <consortium name="The Broad Institute Genome Sequencing Center for Infectious Disease"/>
            <person name="Wu L."/>
            <person name="Ma J."/>
        </authorList>
    </citation>
    <scope>NUCLEOTIDE SEQUENCE [LARGE SCALE GENOMIC DNA]</scope>
    <source>
        <strain evidence="2">JCM 12607</strain>
    </source>
</reference>
<accession>A0ABW2WZR8</accession>
<keyword evidence="2" id="KW-1185">Reference proteome</keyword>
<name>A0ABW2WZR8_9ACTN</name>
<gene>
    <name evidence="1" type="ORF">ACFQ2K_32500</name>
</gene>
<dbReference type="EMBL" id="JBHTGL010000008">
    <property type="protein sequence ID" value="MFD0626720.1"/>
    <property type="molecule type" value="Genomic_DNA"/>
</dbReference>
<comment type="caution">
    <text evidence="1">The sequence shown here is derived from an EMBL/GenBank/DDBJ whole genome shotgun (WGS) entry which is preliminary data.</text>
</comment>
<evidence type="ECO:0000313" key="1">
    <source>
        <dbReference type="EMBL" id="MFD0626720.1"/>
    </source>
</evidence>
<dbReference type="Proteomes" id="UP001596915">
    <property type="component" value="Unassembled WGS sequence"/>
</dbReference>
<organism evidence="1 2">
    <name type="scientific">Streptomyces sanglieri</name>
    <dbReference type="NCBI Taxonomy" id="193460"/>
    <lineage>
        <taxon>Bacteria</taxon>
        <taxon>Bacillati</taxon>
        <taxon>Actinomycetota</taxon>
        <taxon>Actinomycetes</taxon>
        <taxon>Kitasatosporales</taxon>
        <taxon>Streptomycetaceae</taxon>
        <taxon>Streptomyces</taxon>
    </lineage>
</organism>